<proteinExistence type="predicted"/>
<accession>A0A382KEW3</accession>
<feature type="region of interest" description="Disordered" evidence="1">
    <location>
        <begin position="61"/>
        <end position="81"/>
    </location>
</feature>
<gene>
    <name evidence="2" type="ORF">METZ01_LOCUS275603</name>
</gene>
<name>A0A382KEW3_9ZZZZ</name>
<organism evidence="2">
    <name type="scientific">marine metagenome</name>
    <dbReference type="NCBI Taxonomy" id="408172"/>
    <lineage>
        <taxon>unclassified sequences</taxon>
        <taxon>metagenomes</taxon>
        <taxon>ecological metagenomes</taxon>
    </lineage>
</organism>
<dbReference type="InterPro" id="IPR027417">
    <property type="entry name" value="P-loop_NTPase"/>
</dbReference>
<evidence type="ECO:0000256" key="1">
    <source>
        <dbReference type="SAM" id="MobiDB-lite"/>
    </source>
</evidence>
<feature type="compositionally biased region" description="Polar residues" evidence="1">
    <location>
        <begin position="165"/>
        <end position="174"/>
    </location>
</feature>
<dbReference type="EMBL" id="UINC01080111">
    <property type="protein sequence ID" value="SVC22749.1"/>
    <property type="molecule type" value="Genomic_DNA"/>
</dbReference>
<dbReference type="Gene3D" id="3.40.50.300">
    <property type="entry name" value="P-loop containing nucleotide triphosphate hydrolases"/>
    <property type="match status" value="1"/>
</dbReference>
<feature type="compositionally biased region" description="Basic and acidic residues" evidence="1">
    <location>
        <begin position="176"/>
        <end position="188"/>
    </location>
</feature>
<evidence type="ECO:0000313" key="2">
    <source>
        <dbReference type="EMBL" id="SVC22749.1"/>
    </source>
</evidence>
<dbReference type="AlphaFoldDB" id="A0A382KEW3"/>
<feature type="region of interest" description="Disordered" evidence="1">
    <location>
        <begin position="1"/>
        <end position="20"/>
    </location>
</feature>
<protein>
    <submittedName>
        <fullName evidence="2">Uncharacterized protein</fullName>
    </submittedName>
</protein>
<feature type="non-terminal residue" evidence="2">
    <location>
        <position position="1"/>
    </location>
</feature>
<sequence>ADFREASSANAPQSRRKASAEIELKTATRVLDEAEDLLEMEFVEPDTTKLDAEIAAAEEEVEKASGASLSGAHRNSNTVYQDERDKILGASPRFVKAHDPVIGESGDSEAHTAALDKLESARSKRNSIVGDYLDKKRRFGLAEQQAAAARADIQSARATIREAEQSMTIDSGTLETMKEKRDNSERQYKAASKTRKKLEADQSTDDPEDIADQKAQRELLDELANLESTTSFDIRFASLNELPVQTRTMSQEAAETLLGSGEVGKANETLIKTHLLKSEFEIRALLIAEIDRGLLHDLSATSVWAAEEADRQSQETRRVFNEVGTTLFKRLKFSPFTSVSLNTDYQLEIGYPDGTTSGLTGAGGERLIIAAAILIAMRKAYTPEVPILMFDGVLESLDPKPRKELLSFLGEYAKTEGIAV</sequence>
<feature type="non-terminal residue" evidence="2">
    <location>
        <position position="420"/>
    </location>
</feature>
<feature type="region of interest" description="Disordered" evidence="1">
    <location>
        <begin position="163"/>
        <end position="210"/>
    </location>
</feature>
<reference evidence="2" key="1">
    <citation type="submission" date="2018-05" db="EMBL/GenBank/DDBJ databases">
        <authorList>
            <person name="Lanie J.A."/>
            <person name="Ng W.-L."/>
            <person name="Kazmierczak K.M."/>
            <person name="Andrzejewski T.M."/>
            <person name="Davidsen T.M."/>
            <person name="Wayne K.J."/>
            <person name="Tettelin H."/>
            <person name="Glass J.I."/>
            <person name="Rusch D."/>
            <person name="Podicherti R."/>
            <person name="Tsui H.-C.T."/>
            <person name="Winkler M.E."/>
        </authorList>
    </citation>
    <scope>NUCLEOTIDE SEQUENCE</scope>
</reference>
<dbReference type="SUPFAM" id="SSF52540">
    <property type="entry name" value="P-loop containing nucleoside triphosphate hydrolases"/>
    <property type="match status" value="1"/>
</dbReference>